<dbReference type="GO" id="GO:0004499">
    <property type="term" value="F:N,N-dimethylaniline monooxygenase activity"/>
    <property type="evidence" value="ECO:0007669"/>
    <property type="project" value="InterPro"/>
</dbReference>
<reference evidence="7 8" key="1">
    <citation type="submission" date="2016-10" db="EMBL/GenBank/DDBJ databases">
        <authorList>
            <person name="Varghese N."/>
        </authorList>
    </citation>
    <scope>NUCLEOTIDE SEQUENCE [LARGE SCALE GENOMIC DNA]</scope>
</reference>
<evidence type="ECO:0000256" key="3">
    <source>
        <dbReference type="ARBA" id="ARBA00022827"/>
    </source>
</evidence>
<gene>
    <name evidence="7" type="ORF">ZT1A5_G2818</name>
</gene>
<dbReference type="Proteomes" id="UP000215453">
    <property type="component" value="Chromosome 2"/>
</dbReference>
<keyword evidence="5" id="KW-0560">Oxidoreductase</keyword>
<dbReference type="SUPFAM" id="SSF51905">
    <property type="entry name" value="FAD/NAD(P)-binding domain"/>
    <property type="match status" value="2"/>
</dbReference>
<dbReference type="InterPro" id="IPR036188">
    <property type="entry name" value="FAD/NAD-bd_sf"/>
</dbReference>
<dbReference type="AlphaFoldDB" id="A0A1Y6LDE4"/>
<dbReference type="Gene3D" id="3.50.50.60">
    <property type="entry name" value="FAD/NAD(P)-binding domain"/>
    <property type="match status" value="2"/>
</dbReference>
<sequence>MVWDYGMLWLEFNSYKRHTCCLQANDTSPTPRNQKHTEIAYLPSEATPHPGPESDKHQSQVYPVQSSKRTSHLHIVYASSTPAPAAAFHIYPTPVPQFPKMSGLKNTRVAVIGGGMAGLAASRSLLAEGFNVTIFESRSQLGGVWTGEGLTGGGDGLMYDGLETNVARSMMTFSDQPWRVTTPLFPPDSCVKEYLQDYANTLRASPDGRESLSCRVGTQVIDIRFVPGSETWEVISQTVYSLNGQEKQTFHRVVVAMGTFNTPSMPETDLGRSEWELRHPGTLFHSSKYQSAEPFTGKTVLIVGNGPSAAGIGRQICEVADRVVFSLRTDRPIIRGAYKAGPIERLIPSRKTVHFHGTPAERFDYIIYCTGFLYDFPFPSWRNDPLFNSGINIPNLYQHIFYQPIPTLAFVGLPRITATFMIAEAQAAVVARVFSRRLPQPTDREMNRWERNVRSTDPNMMMAVARGLSTPDEYINLLHNWSWQARNFSRGPDVDEKLPPFYCRCMVEAQKVSDRVRRLYMARGARRFDFTTYGSLNIRLNIPCPSARRSMPLGCSCAMVDRQASWDI</sequence>
<dbReference type="Pfam" id="PF00743">
    <property type="entry name" value="FMO-like"/>
    <property type="match status" value="2"/>
</dbReference>
<evidence type="ECO:0000313" key="8">
    <source>
        <dbReference type="Proteomes" id="UP000215453"/>
    </source>
</evidence>
<comment type="similarity">
    <text evidence="1">Belongs to the FMO family.</text>
</comment>
<dbReference type="PRINTS" id="PR00370">
    <property type="entry name" value="FMOXYGENASE"/>
</dbReference>
<protein>
    <recommendedName>
        <fullName evidence="9">FAD/NAD(P)-binding domain-containing protein</fullName>
    </recommendedName>
</protein>
<evidence type="ECO:0000313" key="7">
    <source>
        <dbReference type="EMBL" id="SMY21380.1"/>
    </source>
</evidence>
<feature type="region of interest" description="Disordered" evidence="6">
    <location>
        <begin position="43"/>
        <end position="63"/>
    </location>
</feature>
<dbReference type="InterPro" id="IPR050346">
    <property type="entry name" value="FMO-like"/>
</dbReference>
<dbReference type="InterPro" id="IPR000960">
    <property type="entry name" value="Flavin_mOase"/>
</dbReference>
<dbReference type="GO" id="GO:0050661">
    <property type="term" value="F:NADP binding"/>
    <property type="evidence" value="ECO:0007669"/>
    <property type="project" value="InterPro"/>
</dbReference>
<dbReference type="PANTHER" id="PTHR23023">
    <property type="entry name" value="DIMETHYLANILINE MONOOXYGENASE"/>
    <property type="match status" value="1"/>
</dbReference>
<evidence type="ECO:0008006" key="9">
    <source>
        <dbReference type="Google" id="ProtNLM"/>
    </source>
</evidence>
<proteinExistence type="inferred from homology"/>
<accession>A0A1Y6LDE4</accession>
<dbReference type="EMBL" id="LT882677">
    <property type="protein sequence ID" value="SMY21380.1"/>
    <property type="molecule type" value="Genomic_DNA"/>
</dbReference>
<dbReference type="GO" id="GO:0050660">
    <property type="term" value="F:flavin adenine dinucleotide binding"/>
    <property type="evidence" value="ECO:0007669"/>
    <property type="project" value="InterPro"/>
</dbReference>
<evidence type="ECO:0000256" key="2">
    <source>
        <dbReference type="ARBA" id="ARBA00022630"/>
    </source>
</evidence>
<name>A0A1Y6LDE4_ZYMTR</name>
<keyword evidence="2" id="KW-0285">Flavoprotein</keyword>
<organism evidence="7 8">
    <name type="scientific">Zymoseptoria tritici ST99CH_1A5</name>
    <dbReference type="NCBI Taxonomy" id="1276529"/>
    <lineage>
        <taxon>Eukaryota</taxon>
        <taxon>Fungi</taxon>
        <taxon>Dikarya</taxon>
        <taxon>Ascomycota</taxon>
        <taxon>Pezizomycotina</taxon>
        <taxon>Dothideomycetes</taxon>
        <taxon>Dothideomycetidae</taxon>
        <taxon>Mycosphaerellales</taxon>
        <taxon>Mycosphaerellaceae</taxon>
        <taxon>Zymoseptoria</taxon>
    </lineage>
</organism>
<keyword evidence="4" id="KW-0521">NADP</keyword>
<keyword evidence="3" id="KW-0274">FAD</keyword>
<evidence type="ECO:0000256" key="1">
    <source>
        <dbReference type="ARBA" id="ARBA00009183"/>
    </source>
</evidence>
<evidence type="ECO:0000256" key="4">
    <source>
        <dbReference type="ARBA" id="ARBA00022857"/>
    </source>
</evidence>
<dbReference type="InterPro" id="IPR020946">
    <property type="entry name" value="Flavin_mOase-like"/>
</dbReference>
<evidence type="ECO:0000256" key="5">
    <source>
        <dbReference type="ARBA" id="ARBA00023002"/>
    </source>
</evidence>
<evidence type="ECO:0000256" key="6">
    <source>
        <dbReference type="SAM" id="MobiDB-lite"/>
    </source>
</evidence>